<dbReference type="Proteomes" id="UP001190700">
    <property type="component" value="Unassembled WGS sequence"/>
</dbReference>
<dbReference type="EMBL" id="LGRX02012625">
    <property type="protein sequence ID" value="KAK3267086.1"/>
    <property type="molecule type" value="Genomic_DNA"/>
</dbReference>
<dbReference type="AlphaFoldDB" id="A0AAE0FVZ8"/>
<sequence>MAEREGTSWGAEGSASNNGIFHDSLLYASRTARRQFHLWQRLWSVKPKDFSQTASPSGNGVVSFSSFSDIIQRASGTGQPPSPGEKRSGKPTLTPPSPPRICKRGKAEEQGAHGDKDIADLDYERPWDQPDGLHADIHDVCI</sequence>
<accession>A0AAE0FVZ8</accession>
<organism evidence="2 3">
    <name type="scientific">Cymbomonas tetramitiformis</name>
    <dbReference type="NCBI Taxonomy" id="36881"/>
    <lineage>
        <taxon>Eukaryota</taxon>
        <taxon>Viridiplantae</taxon>
        <taxon>Chlorophyta</taxon>
        <taxon>Pyramimonadophyceae</taxon>
        <taxon>Pyramimonadales</taxon>
        <taxon>Pyramimonadaceae</taxon>
        <taxon>Cymbomonas</taxon>
    </lineage>
</organism>
<evidence type="ECO:0000256" key="1">
    <source>
        <dbReference type="SAM" id="MobiDB-lite"/>
    </source>
</evidence>
<protein>
    <submittedName>
        <fullName evidence="2">Uncharacterized protein</fullName>
    </submittedName>
</protein>
<gene>
    <name evidence="2" type="ORF">CYMTET_24331</name>
</gene>
<keyword evidence="3" id="KW-1185">Reference proteome</keyword>
<feature type="region of interest" description="Disordered" evidence="1">
    <location>
        <begin position="70"/>
        <end position="138"/>
    </location>
</feature>
<evidence type="ECO:0000313" key="2">
    <source>
        <dbReference type="EMBL" id="KAK3267086.1"/>
    </source>
</evidence>
<evidence type="ECO:0000313" key="3">
    <source>
        <dbReference type="Proteomes" id="UP001190700"/>
    </source>
</evidence>
<proteinExistence type="predicted"/>
<feature type="compositionally biased region" description="Basic and acidic residues" evidence="1">
    <location>
        <begin position="105"/>
        <end position="138"/>
    </location>
</feature>
<comment type="caution">
    <text evidence="2">The sequence shown here is derived from an EMBL/GenBank/DDBJ whole genome shotgun (WGS) entry which is preliminary data.</text>
</comment>
<reference evidence="2 3" key="1">
    <citation type="journal article" date="2015" name="Genome Biol. Evol.">
        <title>Comparative Genomics of a Bacterivorous Green Alga Reveals Evolutionary Causalities and Consequences of Phago-Mixotrophic Mode of Nutrition.</title>
        <authorList>
            <person name="Burns J.A."/>
            <person name="Paasch A."/>
            <person name="Narechania A."/>
            <person name="Kim E."/>
        </authorList>
    </citation>
    <scope>NUCLEOTIDE SEQUENCE [LARGE SCALE GENOMIC DNA]</scope>
    <source>
        <strain evidence="2 3">PLY_AMNH</strain>
    </source>
</reference>
<name>A0AAE0FVZ8_9CHLO</name>